<reference evidence="2" key="1">
    <citation type="submission" date="2018-05" db="EMBL/GenBank/DDBJ databases">
        <authorList>
            <person name="Lanie J.A."/>
            <person name="Ng W.-L."/>
            <person name="Kazmierczak K.M."/>
            <person name="Andrzejewski T.M."/>
            <person name="Davidsen T.M."/>
            <person name="Wayne K.J."/>
            <person name="Tettelin H."/>
            <person name="Glass J.I."/>
            <person name="Rusch D."/>
            <person name="Podicherti R."/>
            <person name="Tsui H.-C.T."/>
            <person name="Winkler M.E."/>
        </authorList>
    </citation>
    <scope>NUCLEOTIDE SEQUENCE</scope>
</reference>
<comment type="similarity">
    <text evidence="1">Belongs to the short-chain dehydrogenases/reductases (SDR) family.</text>
</comment>
<dbReference type="FunFam" id="3.40.50.720:FF:000084">
    <property type="entry name" value="Short-chain dehydrogenase reductase"/>
    <property type="match status" value="1"/>
</dbReference>
<dbReference type="PRINTS" id="PR00080">
    <property type="entry name" value="SDRFAMILY"/>
</dbReference>
<dbReference type="NCBIfam" id="NF005559">
    <property type="entry name" value="PRK07231.1"/>
    <property type="match status" value="1"/>
</dbReference>
<dbReference type="InterPro" id="IPR036291">
    <property type="entry name" value="NAD(P)-bd_dom_sf"/>
</dbReference>
<dbReference type="PANTHER" id="PTHR42760">
    <property type="entry name" value="SHORT-CHAIN DEHYDROGENASES/REDUCTASES FAMILY MEMBER"/>
    <property type="match status" value="1"/>
</dbReference>
<dbReference type="AlphaFoldDB" id="A0A382IWC4"/>
<dbReference type="EMBL" id="UINC01070200">
    <property type="protein sequence ID" value="SVC04164.1"/>
    <property type="molecule type" value="Genomic_DNA"/>
</dbReference>
<protein>
    <submittedName>
        <fullName evidence="2">Uncharacterized protein</fullName>
    </submittedName>
</protein>
<dbReference type="PANTHER" id="PTHR42760:SF40">
    <property type="entry name" value="3-OXOACYL-[ACYL-CARRIER-PROTEIN] REDUCTASE, CHLOROPLASTIC"/>
    <property type="match status" value="1"/>
</dbReference>
<organism evidence="2">
    <name type="scientific">marine metagenome</name>
    <dbReference type="NCBI Taxonomy" id="408172"/>
    <lineage>
        <taxon>unclassified sequences</taxon>
        <taxon>metagenomes</taxon>
        <taxon>ecological metagenomes</taxon>
    </lineage>
</organism>
<evidence type="ECO:0000313" key="2">
    <source>
        <dbReference type="EMBL" id="SVC04164.1"/>
    </source>
</evidence>
<gene>
    <name evidence="2" type="ORF">METZ01_LOCUS257018</name>
</gene>
<dbReference type="CDD" id="cd05233">
    <property type="entry name" value="SDR_c"/>
    <property type="match status" value="1"/>
</dbReference>
<sequence>MRLEGKVGLVTGASGGIGSAIAERLAREGANVALADIRVDQLTEVLSAVQSHQRRGLVVPVDVVDKFQVNNMVSQVIDTFGHIDFFFNNAGIIMVQEFFDITESDWDRVMEVNLKGVFLCGQAVARHMVERGSGRIINTASLAAHRGRPEIAAYAASKTAVVSLTRSMALALAESGITVNALAPGIVDTDMWSYIDQRMAELWDRDVGESMRKRVATIPFKRPARAEEVANVAAFLASDQADYITGQTFYIDGGDSA</sequence>
<dbReference type="GO" id="GO:0016616">
    <property type="term" value="F:oxidoreductase activity, acting on the CH-OH group of donors, NAD or NADP as acceptor"/>
    <property type="evidence" value="ECO:0007669"/>
    <property type="project" value="TreeGrafter"/>
</dbReference>
<dbReference type="PRINTS" id="PR00081">
    <property type="entry name" value="GDHRDH"/>
</dbReference>
<proteinExistence type="inferred from homology"/>
<dbReference type="InterPro" id="IPR002347">
    <property type="entry name" value="SDR_fam"/>
</dbReference>
<dbReference type="Gene3D" id="3.40.50.720">
    <property type="entry name" value="NAD(P)-binding Rossmann-like Domain"/>
    <property type="match status" value="1"/>
</dbReference>
<dbReference type="InterPro" id="IPR020904">
    <property type="entry name" value="Sc_DH/Rdtase_CS"/>
</dbReference>
<dbReference type="GO" id="GO:0030497">
    <property type="term" value="P:fatty acid elongation"/>
    <property type="evidence" value="ECO:0007669"/>
    <property type="project" value="TreeGrafter"/>
</dbReference>
<dbReference type="PROSITE" id="PS00061">
    <property type="entry name" value="ADH_SHORT"/>
    <property type="match status" value="1"/>
</dbReference>
<dbReference type="Pfam" id="PF13561">
    <property type="entry name" value="adh_short_C2"/>
    <property type="match status" value="1"/>
</dbReference>
<accession>A0A382IWC4</accession>
<evidence type="ECO:0000256" key="1">
    <source>
        <dbReference type="ARBA" id="ARBA00006484"/>
    </source>
</evidence>
<name>A0A382IWC4_9ZZZZ</name>
<dbReference type="SUPFAM" id="SSF51735">
    <property type="entry name" value="NAD(P)-binding Rossmann-fold domains"/>
    <property type="match status" value="1"/>
</dbReference>